<accession>A0A285TW52</accession>
<sequence length="54" mass="6253">MSVQSHVEALTAKHAALEQELHLEQRRPAPDNSRVADIKRRKLEIKDEISRITH</sequence>
<protein>
    <recommendedName>
        <fullName evidence="3">DUF465 domain-containing protein</fullName>
    </recommendedName>
</protein>
<dbReference type="InterPro" id="IPR007420">
    <property type="entry name" value="DUF465"/>
</dbReference>
<dbReference type="RefSeq" id="WP_082824869.1">
    <property type="nucleotide sequence ID" value="NZ_JALLPZ010000002.1"/>
</dbReference>
<name>A0A285TW52_9PROT</name>
<dbReference type="InterPro" id="IPR038444">
    <property type="entry name" value="DUF465_sf"/>
</dbReference>
<evidence type="ECO:0008006" key="3">
    <source>
        <dbReference type="Google" id="ProtNLM"/>
    </source>
</evidence>
<dbReference type="AlphaFoldDB" id="A0A285TW52"/>
<dbReference type="Proteomes" id="UP000219068">
    <property type="component" value="Unassembled WGS sequence"/>
</dbReference>
<dbReference type="Gene3D" id="6.10.280.50">
    <property type="match status" value="1"/>
</dbReference>
<dbReference type="Pfam" id="PF04325">
    <property type="entry name" value="DUF465"/>
    <property type="match status" value="1"/>
</dbReference>
<evidence type="ECO:0000313" key="2">
    <source>
        <dbReference type="Proteomes" id="UP000219068"/>
    </source>
</evidence>
<dbReference type="EMBL" id="OBMM01000006">
    <property type="protein sequence ID" value="SOC27939.1"/>
    <property type="molecule type" value="Genomic_DNA"/>
</dbReference>
<proteinExistence type="predicted"/>
<organism evidence="1 2">
    <name type="scientific">Thalassospira xiamenensis</name>
    <dbReference type="NCBI Taxonomy" id="220697"/>
    <lineage>
        <taxon>Bacteria</taxon>
        <taxon>Pseudomonadati</taxon>
        <taxon>Pseudomonadota</taxon>
        <taxon>Alphaproteobacteria</taxon>
        <taxon>Rhodospirillales</taxon>
        <taxon>Thalassospiraceae</taxon>
        <taxon>Thalassospira</taxon>
    </lineage>
</organism>
<reference evidence="1 2" key="1">
    <citation type="submission" date="2017-08" db="EMBL/GenBank/DDBJ databases">
        <authorList>
            <person name="de Groot N.N."/>
        </authorList>
    </citation>
    <scope>NUCLEOTIDE SEQUENCE [LARGE SCALE GENOMIC DNA]</scope>
    <source>
        <strain evidence="1 2">USBA 78</strain>
    </source>
</reference>
<evidence type="ECO:0000313" key="1">
    <source>
        <dbReference type="EMBL" id="SOC27939.1"/>
    </source>
</evidence>
<gene>
    <name evidence="1" type="ORF">SAMN05428964_10623</name>
</gene>